<dbReference type="AlphaFoldDB" id="A0A271LX42"/>
<dbReference type="Pfam" id="PF01420">
    <property type="entry name" value="Methylase_S"/>
    <property type="match status" value="1"/>
</dbReference>
<protein>
    <recommendedName>
        <fullName evidence="4">Type I restriction modification DNA specificity domain-containing protein</fullName>
    </recommendedName>
</protein>
<evidence type="ECO:0000256" key="3">
    <source>
        <dbReference type="ARBA" id="ARBA00023125"/>
    </source>
</evidence>
<organism evidence="5 6">
    <name type="scientific">Mesorhizobium temperatum</name>
    <dbReference type="NCBI Taxonomy" id="241416"/>
    <lineage>
        <taxon>Bacteria</taxon>
        <taxon>Pseudomonadati</taxon>
        <taxon>Pseudomonadota</taxon>
        <taxon>Alphaproteobacteria</taxon>
        <taxon>Hyphomicrobiales</taxon>
        <taxon>Phyllobacteriaceae</taxon>
        <taxon>Mesorhizobium</taxon>
    </lineage>
</organism>
<sequence>MTVPLVALGDVVEIKGGGTPSKANPAFWNGEIPWVSPKDMKRWEIDSAEDQITSEAIKASATNLIPVNSILVVNRSGILKHTLPIGITRRPLAINQDIKALICGKRADPNYVAHLVKAAEPIVLRWVRATTADNFPIENLKALEIPLPPIPEQQRIAAILDKADALRRKRKRTIQLLGSLTQSTFFDLFGHTRDDVSKWGNRIPLSDLAEIGSGITKGRKLNGQATRHVPYLAVANVQDRRLELANVKSIEATESEIVRYRLQKDDLLLTEGGDPDKLGRGTLWANEIDEAIHQNHIFRVRLRSAAILPLFLNWLVGSPYGKSYFLSVAKQTTGIASINKTQLSEFPVIVPPIDLQWRFVRLAEAASAEAKRLISSSVEVDALFLSLQHDALSGELA</sequence>
<name>A0A271LX42_9HYPH</name>
<accession>A0A271LX42</accession>
<evidence type="ECO:0000256" key="2">
    <source>
        <dbReference type="ARBA" id="ARBA00022747"/>
    </source>
</evidence>
<proteinExistence type="inferred from homology"/>
<dbReference type="CDD" id="cd17249">
    <property type="entry name" value="RMtype1_S_EcoR124I-TRD2-CR2_like"/>
    <property type="match status" value="1"/>
</dbReference>
<evidence type="ECO:0000259" key="4">
    <source>
        <dbReference type="Pfam" id="PF01420"/>
    </source>
</evidence>
<dbReference type="PANTHER" id="PTHR30408">
    <property type="entry name" value="TYPE-1 RESTRICTION ENZYME ECOKI SPECIFICITY PROTEIN"/>
    <property type="match status" value="1"/>
</dbReference>
<dbReference type="InterPro" id="IPR000055">
    <property type="entry name" value="Restrct_endonuc_typeI_TRD"/>
</dbReference>
<comment type="caution">
    <text evidence="5">The sequence shown here is derived from an EMBL/GenBank/DDBJ whole genome shotgun (WGS) entry which is preliminary data.</text>
</comment>
<keyword evidence="6" id="KW-1185">Reference proteome</keyword>
<comment type="similarity">
    <text evidence="1">Belongs to the type-I restriction system S methylase family.</text>
</comment>
<dbReference type="SUPFAM" id="SSF116734">
    <property type="entry name" value="DNA methylase specificity domain"/>
    <property type="match status" value="2"/>
</dbReference>
<gene>
    <name evidence="5" type="ORF">CIT26_03315</name>
</gene>
<dbReference type="Proteomes" id="UP000216442">
    <property type="component" value="Unassembled WGS sequence"/>
</dbReference>
<dbReference type="GO" id="GO:0009307">
    <property type="term" value="P:DNA restriction-modification system"/>
    <property type="evidence" value="ECO:0007669"/>
    <property type="project" value="UniProtKB-KW"/>
</dbReference>
<dbReference type="InterPro" id="IPR052021">
    <property type="entry name" value="Type-I_RS_S_subunit"/>
</dbReference>
<dbReference type="GO" id="GO:0003677">
    <property type="term" value="F:DNA binding"/>
    <property type="evidence" value="ECO:0007669"/>
    <property type="project" value="UniProtKB-KW"/>
</dbReference>
<dbReference type="RefSeq" id="WP_095491231.1">
    <property type="nucleotide sequence ID" value="NZ_NPKJ01000015.1"/>
</dbReference>
<feature type="domain" description="Type I restriction modification DNA specificity" evidence="4">
    <location>
        <begin position="6"/>
        <end position="174"/>
    </location>
</feature>
<dbReference type="OrthoDB" id="164285at2"/>
<dbReference type="CDD" id="cd17253">
    <property type="entry name" value="RMtype1_S_Eco933I-TRD2-CR2_like"/>
    <property type="match status" value="1"/>
</dbReference>
<dbReference type="EMBL" id="NPKJ01000015">
    <property type="protein sequence ID" value="PAQ11708.1"/>
    <property type="molecule type" value="Genomic_DNA"/>
</dbReference>
<dbReference type="PANTHER" id="PTHR30408:SF12">
    <property type="entry name" value="TYPE I RESTRICTION ENZYME MJAVIII SPECIFICITY SUBUNIT"/>
    <property type="match status" value="1"/>
</dbReference>
<dbReference type="Gene3D" id="3.90.220.20">
    <property type="entry name" value="DNA methylase specificity domains"/>
    <property type="match status" value="2"/>
</dbReference>
<dbReference type="InterPro" id="IPR044946">
    <property type="entry name" value="Restrct_endonuc_typeI_TRD_sf"/>
</dbReference>
<evidence type="ECO:0000313" key="6">
    <source>
        <dbReference type="Proteomes" id="UP000216442"/>
    </source>
</evidence>
<evidence type="ECO:0000256" key="1">
    <source>
        <dbReference type="ARBA" id="ARBA00010923"/>
    </source>
</evidence>
<keyword evidence="3" id="KW-0238">DNA-binding</keyword>
<evidence type="ECO:0000313" key="5">
    <source>
        <dbReference type="EMBL" id="PAQ11708.1"/>
    </source>
</evidence>
<reference evidence="5 6" key="1">
    <citation type="submission" date="2017-08" db="EMBL/GenBank/DDBJ databases">
        <title>Mesorhizobium wenxinae sp. nov., a novel rhizobial species isolated from root nodules of chickpea (Cicer arietinum L.).</title>
        <authorList>
            <person name="Zhang J."/>
        </authorList>
    </citation>
    <scope>NUCLEOTIDE SEQUENCE [LARGE SCALE GENOMIC DNA]</scope>
    <source>
        <strain evidence="5 6">SDW018</strain>
    </source>
</reference>
<keyword evidence="2" id="KW-0680">Restriction system</keyword>